<evidence type="ECO:0000256" key="2">
    <source>
        <dbReference type="ARBA" id="ARBA00023015"/>
    </source>
</evidence>
<dbReference type="GO" id="GO:0003700">
    <property type="term" value="F:DNA-binding transcription factor activity"/>
    <property type="evidence" value="ECO:0007669"/>
    <property type="project" value="InterPro"/>
</dbReference>
<evidence type="ECO:0000259" key="5">
    <source>
        <dbReference type="PROSITE" id="PS50931"/>
    </source>
</evidence>
<proteinExistence type="inferred from homology"/>
<dbReference type="SUPFAM" id="SSF46785">
    <property type="entry name" value="Winged helix' DNA-binding domain"/>
    <property type="match status" value="1"/>
</dbReference>
<comment type="caution">
    <text evidence="6">The sequence shown here is derived from an EMBL/GenBank/DDBJ whole genome shotgun (WGS) entry which is preliminary data.</text>
</comment>
<comment type="similarity">
    <text evidence="1">Belongs to the LysR transcriptional regulatory family.</text>
</comment>
<evidence type="ECO:0000256" key="3">
    <source>
        <dbReference type="ARBA" id="ARBA00023125"/>
    </source>
</evidence>
<keyword evidence="4" id="KW-0804">Transcription</keyword>
<dbReference type="Pfam" id="PF00126">
    <property type="entry name" value="HTH_1"/>
    <property type="match status" value="1"/>
</dbReference>
<dbReference type="InterPro" id="IPR005119">
    <property type="entry name" value="LysR_subst-bd"/>
</dbReference>
<dbReference type="Gene3D" id="1.10.10.10">
    <property type="entry name" value="Winged helix-like DNA-binding domain superfamily/Winged helix DNA-binding domain"/>
    <property type="match status" value="1"/>
</dbReference>
<feature type="domain" description="HTH lysR-type" evidence="5">
    <location>
        <begin position="16"/>
        <end position="73"/>
    </location>
</feature>
<evidence type="ECO:0000256" key="1">
    <source>
        <dbReference type="ARBA" id="ARBA00009437"/>
    </source>
</evidence>
<dbReference type="PANTHER" id="PTHR30419:SF8">
    <property type="entry name" value="NITROGEN ASSIMILATION TRANSCRIPTIONAL ACTIVATOR-RELATED"/>
    <property type="match status" value="1"/>
</dbReference>
<evidence type="ECO:0000256" key="4">
    <source>
        <dbReference type="ARBA" id="ARBA00023163"/>
    </source>
</evidence>
<dbReference type="GO" id="GO:0003677">
    <property type="term" value="F:DNA binding"/>
    <property type="evidence" value="ECO:0007669"/>
    <property type="project" value="UniProtKB-KW"/>
</dbReference>
<dbReference type="InterPro" id="IPR000847">
    <property type="entry name" value="LysR_HTH_N"/>
</dbReference>
<dbReference type="Pfam" id="PF03466">
    <property type="entry name" value="LysR_substrate"/>
    <property type="match status" value="1"/>
</dbReference>
<dbReference type="InterPro" id="IPR036388">
    <property type="entry name" value="WH-like_DNA-bd_sf"/>
</dbReference>
<name>A0A511UN10_9GAMM</name>
<keyword evidence="3" id="KW-0238">DNA-binding</keyword>
<dbReference type="Gene3D" id="3.40.190.290">
    <property type="match status" value="1"/>
</dbReference>
<evidence type="ECO:0000313" key="6">
    <source>
        <dbReference type="EMBL" id="GEN27994.1"/>
    </source>
</evidence>
<dbReference type="PANTHER" id="PTHR30419">
    <property type="entry name" value="HTH-TYPE TRANSCRIPTIONAL REGULATOR YBHD"/>
    <property type="match status" value="1"/>
</dbReference>
<sequence>MEAGMSQRLLSSKEGFNSRRMRYAFEAITQGSIRRAADKLDIEPSVISRQIARLEAELGVKLLERHGRGVRATEAGELLLDFQRERQAAETALLSDFSELDNLSRGTLRLAISEGYSATLMSEVINTFSQRHPQLFFEVTHASVNQVVTRVMEGDAHLGVAYSPHLLPGVQSIASACQPVCAVMHPDHPLNRLPLPLSLDDILHYPLGLISQGYGLRQLVDTVEVIDKRHFTPSLVSNSLATLKQYVSAGHAVTFMPAVALRHELARGQLVALSIAHPIFAEAESHLIVRQHRPLSLAASRLIEEICSVYPFARTSL</sequence>
<dbReference type="Proteomes" id="UP000321303">
    <property type="component" value="Unassembled WGS sequence"/>
</dbReference>
<dbReference type="SUPFAM" id="SSF53850">
    <property type="entry name" value="Periplasmic binding protein-like II"/>
    <property type="match status" value="1"/>
</dbReference>
<organism evidence="6 7">
    <name type="scientific">Halovibrio variabilis</name>
    <dbReference type="NCBI Taxonomy" id="31910"/>
    <lineage>
        <taxon>Bacteria</taxon>
        <taxon>Pseudomonadati</taxon>
        <taxon>Pseudomonadota</taxon>
        <taxon>Gammaproteobacteria</taxon>
        <taxon>Oceanospirillales</taxon>
        <taxon>Halomonadaceae</taxon>
        <taxon>Halovibrio</taxon>
    </lineage>
</organism>
<keyword evidence="7" id="KW-1185">Reference proteome</keyword>
<dbReference type="PROSITE" id="PS50931">
    <property type="entry name" value="HTH_LYSR"/>
    <property type="match status" value="1"/>
</dbReference>
<gene>
    <name evidence="6" type="ORF">HVA01_16400</name>
</gene>
<protein>
    <submittedName>
        <fullName evidence="6">LysR family transcriptional regulator</fullName>
    </submittedName>
</protein>
<accession>A0A511UN10</accession>
<dbReference type="InterPro" id="IPR036390">
    <property type="entry name" value="WH_DNA-bd_sf"/>
</dbReference>
<dbReference type="OrthoDB" id="570111at2"/>
<dbReference type="InterPro" id="IPR050950">
    <property type="entry name" value="HTH-type_LysR_regulators"/>
</dbReference>
<evidence type="ECO:0000313" key="7">
    <source>
        <dbReference type="Proteomes" id="UP000321303"/>
    </source>
</evidence>
<dbReference type="AlphaFoldDB" id="A0A511UN10"/>
<keyword evidence="2" id="KW-0805">Transcription regulation</keyword>
<dbReference type="GO" id="GO:0005829">
    <property type="term" value="C:cytosol"/>
    <property type="evidence" value="ECO:0007669"/>
    <property type="project" value="TreeGrafter"/>
</dbReference>
<dbReference type="EMBL" id="BJXV01000009">
    <property type="protein sequence ID" value="GEN27994.1"/>
    <property type="molecule type" value="Genomic_DNA"/>
</dbReference>
<reference evidence="6 7" key="1">
    <citation type="submission" date="2019-07" db="EMBL/GenBank/DDBJ databases">
        <title>Whole genome shotgun sequence of Halomonas variabilis NBRC 102410.</title>
        <authorList>
            <person name="Hosoyama A."/>
            <person name="Uohara A."/>
            <person name="Ohji S."/>
            <person name="Ichikawa N."/>
        </authorList>
    </citation>
    <scope>NUCLEOTIDE SEQUENCE [LARGE SCALE GENOMIC DNA]</scope>
    <source>
        <strain evidence="6 7">NBRC 102410</strain>
    </source>
</reference>